<dbReference type="RefSeq" id="WP_208715048.1">
    <property type="nucleotide sequence ID" value="NZ_CP024768.1"/>
</dbReference>
<evidence type="ECO:0000313" key="2">
    <source>
        <dbReference type="Proteomes" id="UP000502005"/>
    </source>
</evidence>
<organism evidence="1 2">
    <name type="scientific">Pantoea cypripedii</name>
    <name type="common">Pectobacterium cypripedii</name>
    <name type="synonym">Erwinia cypripedii</name>
    <dbReference type="NCBI Taxonomy" id="55209"/>
    <lineage>
        <taxon>Bacteria</taxon>
        <taxon>Pseudomonadati</taxon>
        <taxon>Pseudomonadota</taxon>
        <taxon>Gammaproteobacteria</taxon>
        <taxon>Enterobacterales</taxon>
        <taxon>Erwiniaceae</taxon>
        <taxon>Pantoea</taxon>
    </lineage>
</organism>
<gene>
    <name evidence="1" type="ORF">CUN67_09715</name>
</gene>
<proteinExistence type="predicted"/>
<accession>A0A6B9G8L7</accession>
<sequence>MHRTIISGENGVCRNEADLLLAGNMALPLRYASLPLGKRLNRLGLRLALATRCPPAVEEQVMWIVNGAMLKGELRYRRPEIMVTTFLQLLYEYRVNRAMPLRAAVRAAVKRFMAENSCLPDL</sequence>
<dbReference type="Proteomes" id="UP000502005">
    <property type="component" value="Chromosome"/>
</dbReference>
<dbReference type="AlphaFoldDB" id="A0A6B9G8L7"/>
<dbReference type="EMBL" id="CP024768">
    <property type="protein sequence ID" value="QGY29189.1"/>
    <property type="molecule type" value="Genomic_DNA"/>
</dbReference>
<evidence type="ECO:0000313" key="1">
    <source>
        <dbReference type="EMBL" id="QGY29189.1"/>
    </source>
</evidence>
<name>A0A6B9G8L7_PANCY</name>
<protein>
    <submittedName>
        <fullName evidence="1">Uncharacterized protein</fullName>
    </submittedName>
</protein>
<reference evidence="1 2" key="1">
    <citation type="submission" date="2017-11" db="EMBL/GenBank/DDBJ databases">
        <title>Genome sequence of Pantoea cypripedii NE1.</title>
        <authorList>
            <person name="Nascimento F.X."/>
        </authorList>
    </citation>
    <scope>NUCLEOTIDE SEQUENCE [LARGE SCALE GENOMIC DNA]</scope>
    <source>
        <strain evidence="1 2">NE1</strain>
    </source>
</reference>